<evidence type="ECO:0000256" key="11">
    <source>
        <dbReference type="ARBA" id="ARBA00023136"/>
    </source>
</evidence>
<sequence length="343" mass="37761">MPIRERNISGLFRRTLLGLCGLVALGSLPAAAEDNACGANLIAEAKREDAAKYEAIREAAKETPNGQGLLWKIERDGAKPSYLFGTMHMSDTRIVNLPEPVEKAFDTSETIVIETTDILDRSIVMREFAKRADLTMFPEGEKLTDHLTEDEQTELGNWLESQGVPLQSVIRMKPWMILSMASQPDCESKRQAAGAKILDVDLAQRAREAGKTVGGLETLGEQFEALNSFSTEIQMRALLSTAAMGDRINDVMETLVNLYVSGETGMFTPAVLELVPHDSEEVADYAEFEERVVLKRNHLMAARAQKYLNEGGAFIAVGALHLPGSEGLIELFRVAGWTVEKAY</sequence>
<dbReference type="Pfam" id="PF01963">
    <property type="entry name" value="TraB_PrgY_gumN"/>
    <property type="match status" value="1"/>
</dbReference>
<keyword evidence="6" id="KW-0479">Metal-binding</keyword>
<comment type="caution">
    <text evidence="14">The sequence shown here is derived from an EMBL/GenBank/DDBJ whole genome shotgun (WGS) entry which is preliminary data.</text>
</comment>
<keyword evidence="12" id="KW-0325">Glycoprotein</keyword>
<dbReference type="GO" id="GO:0030178">
    <property type="term" value="P:negative regulation of Wnt signaling pathway"/>
    <property type="evidence" value="ECO:0007669"/>
    <property type="project" value="InterPro"/>
</dbReference>
<dbReference type="EMBL" id="BMIF01000003">
    <property type="protein sequence ID" value="GGA61199.1"/>
    <property type="molecule type" value="Genomic_DNA"/>
</dbReference>
<evidence type="ECO:0000256" key="8">
    <source>
        <dbReference type="ARBA" id="ARBA00022801"/>
    </source>
</evidence>
<evidence type="ECO:0000256" key="6">
    <source>
        <dbReference type="ARBA" id="ARBA00022723"/>
    </source>
</evidence>
<dbReference type="InterPro" id="IPR040230">
    <property type="entry name" value="TIKI1/2-like"/>
</dbReference>
<dbReference type="PANTHER" id="PTHR31120">
    <property type="entry name" value="METALLOPROTEASE TIKI"/>
    <property type="match status" value="1"/>
</dbReference>
<dbReference type="CDD" id="cd14789">
    <property type="entry name" value="Tiki"/>
    <property type="match status" value="1"/>
</dbReference>
<evidence type="ECO:0000256" key="12">
    <source>
        <dbReference type="ARBA" id="ARBA00023180"/>
    </source>
</evidence>
<comment type="cofactor">
    <cofactor evidence="2">
        <name>Co(2+)</name>
        <dbReference type="ChEBI" id="CHEBI:48828"/>
    </cofactor>
</comment>
<evidence type="ECO:0000256" key="9">
    <source>
        <dbReference type="ARBA" id="ARBA00022989"/>
    </source>
</evidence>
<evidence type="ECO:0000256" key="13">
    <source>
        <dbReference type="SAM" id="SignalP"/>
    </source>
</evidence>
<dbReference type="InterPro" id="IPR002816">
    <property type="entry name" value="TraB/PrgY/GumN_fam"/>
</dbReference>
<keyword evidence="4" id="KW-0645">Protease</keyword>
<evidence type="ECO:0000256" key="7">
    <source>
        <dbReference type="ARBA" id="ARBA00022729"/>
    </source>
</evidence>
<dbReference type="GO" id="GO:0006508">
    <property type="term" value="P:proteolysis"/>
    <property type="evidence" value="ECO:0007669"/>
    <property type="project" value="UniProtKB-KW"/>
</dbReference>
<dbReference type="Proteomes" id="UP000636264">
    <property type="component" value="Unassembled WGS sequence"/>
</dbReference>
<accession>A0A916W226</accession>
<dbReference type="GO" id="GO:0004222">
    <property type="term" value="F:metalloendopeptidase activity"/>
    <property type="evidence" value="ECO:0007669"/>
    <property type="project" value="TreeGrafter"/>
</dbReference>
<evidence type="ECO:0000256" key="4">
    <source>
        <dbReference type="ARBA" id="ARBA00022670"/>
    </source>
</evidence>
<evidence type="ECO:0000313" key="14">
    <source>
        <dbReference type="EMBL" id="GGA61199.1"/>
    </source>
</evidence>
<keyword evidence="7 13" id="KW-0732">Signal</keyword>
<keyword evidence="15" id="KW-1185">Reference proteome</keyword>
<dbReference type="AlphaFoldDB" id="A0A916W226"/>
<keyword evidence="9" id="KW-1133">Transmembrane helix</keyword>
<keyword evidence="5" id="KW-0812">Transmembrane</keyword>
<reference evidence="14" key="1">
    <citation type="journal article" date="2014" name="Int. J. Syst. Evol. Microbiol.">
        <title>Complete genome sequence of Corynebacterium casei LMG S-19264T (=DSM 44701T), isolated from a smear-ripened cheese.</title>
        <authorList>
            <consortium name="US DOE Joint Genome Institute (JGI-PGF)"/>
            <person name="Walter F."/>
            <person name="Albersmeier A."/>
            <person name="Kalinowski J."/>
            <person name="Ruckert C."/>
        </authorList>
    </citation>
    <scope>NUCLEOTIDE SEQUENCE</scope>
    <source>
        <strain evidence="14">CGMCC 1.15320</strain>
    </source>
</reference>
<evidence type="ECO:0000256" key="3">
    <source>
        <dbReference type="ARBA" id="ARBA00004479"/>
    </source>
</evidence>
<keyword evidence="10" id="KW-0482">Metalloprotease</keyword>
<protein>
    <submittedName>
        <fullName evidence="14">GumN family protein</fullName>
    </submittedName>
</protein>
<keyword evidence="11" id="KW-0472">Membrane</keyword>
<evidence type="ECO:0000256" key="10">
    <source>
        <dbReference type="ARBA" id="ARBA00023049"/>
    </source>
</evidence>
<dbReference type="PANTHER" id="PTHR31120:SF6">
    <property type="entry name" value="METALLOPROTEASE TIKI HOMOLOG"/>
    <property type="match status" value="1"/>
</dbReference>
<evidence type="ECO:0000256" key="2">
    <source>
        <dbReference type="ARBA" id="ARBA00001941"/>
    </source>
</evidence>
<reference evidence="14" key="2">
    <citation type="submission" date="2020-09" db="EMBL/GenBank/DDBJ databases">
        <authorList>
            <person name="Sun Q."/>
            <person name="Zhou Y."/>
        </authorList>
    </citation>
    <scope>NUCLEOTIDE SEQUENCE</scope>
    <source>
        <strain evidence="14">CGMCC 1.15320</strain>
    </source>
</reference>
<name>A0A916W226_9HYPH</name>
<evidence type="ECO:0000256" key="5">
    <source>
        <dbReference type="ARBA" id="ARBA00022692"/>
    </source>
</evidence>
<dbReference type="GO" id="GO:0046872">
    <property type="term" value="F:metal ion binding"/>
    <property type="evidence" value="ECO:0007669"/>
    <property type="project" value="UniProtKB-KW"/>
</dbReference>
<evidence type="ECO:0000313" key="15">
    <source>
        <dbReference type="Proteomes" id="UP000636264"/>
    </source>
</evidence>
<feature type="signal peptide" evidence="13">
    <location>
        <begin position="1"/>
        <end position="32"/>
    </location>
</feature>
<gene>
    <name evidence="14" type="ORF">GCM10011385_13650</name>
</gene>
<dbReference type="RefSeq" id="WP_188720217.1">
    <property type="nucleotide sequence ID" value="NZ_BMIF01000003.1"/>
</dbReference>
<organism evidence="14 15">
    <name type="scientific">Nitratireductor aestuarii</name>
    <dbReference type="NCBI Taxonomy" id="1735103"/>
    <lineage>
        <taxon>Bacteria</taxon>
        <taxon>Pseudomonadati</taxon>
        <taxon>Pseudomonadota</taxon>
        <taxon>Alphaproteobacteria</taxon>
        <taxon>Hyphomicrobiales</taxon>
        <taxon>Phyllobacteriaceae</taxon>
        <taxon>Nitratireductor</taxon>
    </lineage>
</organism>
<comment type="cofactor">
    <cofactor evidence="1">
        <name>Mn(2+)</name>
        <dbReference type="ChEBI" id="CHEBI:29035"/>
    </cofactor>
</comment>
<dbReference type="GO" id="GO:0016020">
    <property type="term" value="C:membrane"/>
    <property type="evidence" value="ECO:0007669"/>
    <property type="project" value="UniProtKB-SubCell"/>
</dbReference>
<comment type="subcellular location">
    <subcellularLocation>
        <location evidence="3">Membrane</location>
        <topology evidence="3">Single-pass type I membrane protein</topology>
    </subcellularLocation>
</comment>
<keyword evidence="8" id="KW-0378">Hydrolase</keyword>
<feature type="chain" id="PRO_5037892620" evidence="13">
    <location>
        <begin position="33"/>
        <end position="343"/>
    </location>
</feature>
<proteinExistence type="predicted"/>
<evidence type="ECO:0000256" key="1">
    <source>
        <dbReference type="ARBA" id="ARBA00001936"/>
    </source>
</evidence>